<evidence type="ECO:0000313" key="4">
    <source>
        <dbReference type="Proteomes" id="UP001162162"/>
    </source>
</evidence>
<accession>A0AAV8YXW8</accession>
<dbReference type="InterPro" id="IPR003137">
    <property type="entry name" value="PA_domain"/>
</dbReference>
<dbReference type="EMBL" id="JAPWTK010000027">
    <property type="protein sequence ID" value="KAJ8956859.1"/>
    <property type="molecule type" value="Genomic_DNA"/>
</dbReference>
<proteinExistence type="predicted"/>
<dbReference type="Gene3D" id="3.50.30.30">
    <property type="match status" value="1"/>
</dbReference>
<dbReference type="Pfam" id="PF02225">
    <property type="entry name" value="PA"/>
    <property type="match status" value="1"/>
</dbReference>
<reference evidence="3" key="1">
    <citation type="journal article" date="2023" name="Insect Mol. Biol.">
        <title>Genome sequencing provides insights into the evolution of gene families encoding plant cell wall-degrading enzymes in longhorned beetles.</title>
        <authorList>
            <person name="Shin N.R."/>
            <person name="Okamura Y."/>
            <person name="Kirsch R."/>
            <person name="Pauchet Y."/>
        </authorList>
    </citation>
    <scope>NUCLEOTIDE SEQUENCE</scope>
    <source>
        <strain evidence="3">AMC_N1</strain>
    </source>
</reference>
<comment type="caution">
    <text evidence="3">The sequence shown here is derived from an EMBL/GenBank/DDBJ whole genome shotgun (WGS) entry which is preliminary data.</text>
</comment>
<evidence type="ECO:0000313" key="3">
    <source>
        <dbReference type="EMBL" id="KAJ8956859.1"/>
    </source>
</evidence>
<sequence>MDPARSRYTPEANCSFEQKVRTAQSAGYNAVIVYNVDSDELVPMSAKNGTGIYIPSVFVGQTWGLTLKKDYTNPEYFVVLTGESPFNIQTHLLIPFAIVVGICFIVMIIFMIVKFVKDRRRQRRHRLPTSTLNKIPTCKYQKK</sequence>
<keyword evidence="4" id="KW-1185">Reference proteome</keyword>
<feature type="domain" description="PA" evidence="2">
    <location>
        <begin position="13"/>
        <end position="66"/>
    </location>
</feature>
<dbReference type="Proteomes" id="UP001162162">
    <property type="component" value="Unassembled WGS sequence"/>
</dbReference>
<gene>
    <name evidence="3" type="ORF">NQ318_014274</name>
</gene>
<keyword evidence="1" id="KW-1133">Transmembrane helix</keyword>
<dbReference type="SUPFAM" id="SSF52025">
    <property type="entry name" value="PA domain"/>
    <property type="match status" value="1"/>
</dbReference>
<keyword evidence="1" id="KW-0812">Transmembrane</keyword>
<keyword evidence="1" id="KW-0472">Membrane</keyword>
<dbReference type="InterPro" id="IPR046450">
    <property type="entry name" value="PA_dom_sf"/>
</dbReference>
<evidence type="ECO:0000259" key="2">
    <source>
        <dbReference type="Pfam" id="PF02225"/>
    </source>
</evidence>
<dbReference type="AlphaFoldDB" id="A0AAV8YXW8"/>
<protein>
    <recommendedName>
        <fullName evidence="2">PA domain-containing protein</fullName>
    </recommendedName>
</protein>
<organism evidence="3 4">
    <name type="scientific">Aromia moschata</name>
    <dbReference type="NCBI Taxonomy" id="1265417"/>
    <lineage>
        <taxon>Eukaryota</taxon>
        <taxon>Metazoa</taxon>
        <taxon>Ecdysozoa</taxon>
        <taxon>Arthropoda</taxon>
        <taxon>Hexapoda</taxon>
        <taxon>Insecta</taxon>
        <taxon>Pterygota</taxon>
        <taxon>Neoptera</taxon>
        <taxon>Endopterygota</taxon>
        <taxon>Coleoptera</taxon>
        <taxon>Polyphaga</taxon>
        <taxon>Cucujiformia</taxon>
        <taxon>Chrysomeloidea</taxon>
        <taxon>Cerambycidae</taxon>
        <taxon>Cerambycinae</taxon>
        <taxon>Callichromatini</taxon>
        <taxon>Aromia</taxon>
    </lineage>
</organism>
<name>A0AAV8YXW8_9CUCU</name>
<evidence type="ECO:0000256" key="1">
    <source>
        <dbReference type="SAM" id="Phobius"/>
    </source>
</evidence>
<feature type="transmembrane region" description="Helical" evidence="1">
    <location>
        <begin position="92"/>
        <end position="116"/>
    </location>
</feature>